<feature type="region of interest" description="Disordered" evidence="1">
    <location>
        <begin position="101"/>
        <end position="122"/>
    </location>
</feature>
<dbReference type="PROSITE" id="PS50943">
    <property type="entry name" value="HTH_CROC1"/>
    <property type="match status" value="1"/>
</dbReference>
<dbReference type="CDD" id="cd00093">
    <property type="entry name" value="HTH_XRE"/>
    <property type="match status" value="1"/>
</dbReference>
<dbReference type="RefSeq" id="WP_101534474.1">
    <property type="nucleotide sequence ID" value="NZ_PKUQ01000027.1"/>
</dbReference>
<evidence type="ECO:0000259" key="2">
    <source>
        <dbReference type="PROSITE" id="PS50943"/>
    </source>
</evidence>
<evidence type="ECO:0000313" key="4">
    <source>
        <dbReference type="Proteomes" id="UP000234881"/>
    </source>
</evidence>
<dbReference type="AlphaFoldDB" id="A0A2N5XPW3"/>
<feature type="domain" description="HTH cro/C1-type" evidence="2">
    <location>
        <begin position="34"/>
        <end position="87"/>
    </location>
</feature>
<dbReference type="Proteomes" id="UP000234881">
    <property type="component" value="Unassembled WGS sequence"/>
</dbReference>
<protein>
    <submittedName>
        <fullName evidence="3">Transcriptional regulator</fullName>
    </submittedName>
</protein>
<dbReference type="EMBL" id="PKUQ01000027">
    <property type="protein sequence ID" value="PLW76552.1"/>
    <property type="molecule type" value="Genomic_DNA"/>
</dbReference>
<dbReference type="Gene3D" id="1.10.260.40">
    <property type="entry name" value="lambda repressor-like DNA-binding domains"/>
    <property type="match status" value="1"/>
</dbReference>
<dbReference type="InterPro" id="IPR010982">
    <property type="entry name" value="Lambda_DNA-bd_dom_sf"/>
</dbReference>
<reference evidence="3 4" key="1">
    <citation type="submission" date="2018-01" db="EMBL/GenBank/DDBJ databases">
        <title>The draft genome sequence of Cohaesibacter sp. H1304.</title>
        <authorList>
            <person name="Wang N.-N."/>
            <person name="Du Z.-J."/>
        </authorList>
    </citation>
    <scope>NUCLEOTIDE SEQUENCE [LARGE SCALE GENOMIC DNA]</scope>
    <source>
        <strain evidence="3 4">H1304</strain>
    </source>
</reference>
<dbReference type="SMART" id="SM00530">
    <property type="entry name" value="HTH_XRE"/>
    <property type="match status" value="1"/>
</dbReference>
<gene>
    <name evidence="3" type="ORF">C0081_14040</name>
</gene>
<dbReference type="OrthoDB" id="9797478at2"/>
<dbReference type="SUPFAM" id="SSF47413">
    <property type="entry name" value="lambda repressor-like DNA-binding domains"/>
    <property type="match status" value="1"/>
</dbReference>
<sequence length="122" mass="13619">MGTSLKDKMNQLSPDRQARINAEADRLHEEYLTLQQLRKAKDMTQVQLAETLGIRQASVAQMEKRSDLMLSTLRSYVEAMGGKLNLMVEFPDRAPVLLDGLTDTEELPARKPSSADQSARSA</sequence>
<name>A0A2N5XPW3_9HYPH</name>
<keyword evidence="4" id="KW-1185">Reference proteome</keyword>
<dbReference type="InterPro" id="IPR001387">
    <property type="entry name" value="Cro/C1-type_HTH"/>
</dbReference>
<comment type="caution">
    <text evidence="3">The sequence shown here is derived from an EMBL/GenBank/DDBJ whole genome shotgun (WGS) entry which is preliminary data.</text>
</comment>
<proteinExistence type="predicted"/>
<dbReference type="GO" id="GO:0003677">
    <property type="term" value="F:DNA binding"/>
    <property type="evidence" value="ECO:0007669"/>
    <property type="project" value="InterPro"/>
</dbReference>
<evidence type="ECO:0000313" key="3">
    <source>
        <dbReference type="EMBL" id="PLW76552.1"/>
    </source>
</evidence>
<organism evidence="3 4">
    <name type="scientific">Cohaesibacter celericrescens</name>
    <dbReference type="NCBI Taxonomy" id="2067669"/>
    <lineage>
        <taxon>Bacteria</taxon>
        <taxon>Pseudomonadati</taxon>
        <taxon>Pseudomonadota</taxon>
        <taxon>Alphaproteobacteria</taxon>
        <taxon>Hyphomicrobiales</taxon>
        <taxon>Cohaesibacteraceae</taxon>
    </lineage>
</organism>
<accession>A0A2N5XPW3</accession>
<dbReference type="Pfam" id="PF01381">
    <property type="entry name" value="HTH_3"/>
    <property type="match status" value="1"/>
</dbReference>
<evidence type="ECO:0000256" key="1">
    <source>
        <dbReference type="SAM" id="MobiDB-lite"/>
    </source>
</evidence>